<dbReference type="EMBL" id="WHUW01000009">
    <property type="protein sequence ID" value="KAF8442431.1"/>
    <property type="molecule type" value="Genomic_DNA"/>
</dbReference>
<feature type="compositionally biased region" description="Low complexity" evidence="6">
    <location>
        <begin position="338"/>
        <end position="347"/>
    </location>
</feature>
<evidence type="ECO:0000313" key="9">
    <source>
        <dbReference type="EMBL" id="KAF8442431.1"/>
    </source>
</evidence>
<gene>
    <name evidence="9" type="ORF">L210DRAFT_929560</name>
</gene>
<comment type="subcellular location">
    <subcellularLocation>
        <location evidence="1">Nucleus</location>
    </subcellularLocation>
</comment>
<proteinExistence type="predicted"/>
<sequence>MEPNVPTSISSRKLEDAIRTLDGAVVSPPLLASTIERPTPSKRPHLTPSVYSTLAKFGRTPKERSLPSSESETPSSLFSSTIAIDVSKSAPHLAAILARSALQSKQVHLSSHPSTPHPVSEYRPSSTDSFLSRLATYKITTYANKPPQIDAVAAARCGWINGGKDRLVCGMCDVSWVLAGREGMNKDAAIALIEKQRISFVEMHKDGCPWKARQCELSVYRVPLHTPTAMVHELRTKTLSLERILADVAIKHPLTPSQLSSLRSIFSVAAPQRSVSEHDSTRGADETTHPAVPSDTAILVALFGWVPAPTMTHHRTTSLSISRAGSFGPSVSMPPTPSLSRTSSISSHFRERASTPTPSTLARMSISKFNTSPDRPRAFSHTKSPLSNNVSTATARDVPVVYCVLCQRRVGLWGYSASKGTTSLIQDEHSAAVSREHQKEFDVVKEHRSYCPYIVCSSVVPSFSHSPVVDSHGNAIEGWRAVLTVVQRYDLSQRQRLSRFLPSDDLDNQASSTELNGVKAMVAGVKTSGGRELLKYVKAVLG</sequence>
<evidence type="ECO:0000256" key="5">
    <source>
        <dbReference type="ARBA" id="ARBA00023242"/>
    </source>
</evidence>
<dbReference type="InterPro" id="IPR013909">
    <property type="entry name" value="NuBaID_C"/>
</dbReference>
<reference evidence="9" key="2">
    <citation type="journal article" date="2020" name="Nat. Commun.">
        <title>Large-scale genome sequencing of mycorrhizal fungi provides insights into the early evolution of symbiotic traits.</title>
        <authorList>
            <person name="Miyauchi S."/>
            <person name="Kiss E."/>
            <person name="Kuo A."/>
            <person name="Drula E."/>
            <person name="Kohler A."/>
            <person name="Sanchez-Garcia M."/>
            <person name="Morin E."/>
            <person name="Andreopoulos B."/>
            <person name="Barry K.W."/>
            <person name="Bonito G."/>
            <person name="Buee M."/>
            <person name="Carver A."/>
            <person name="Chen C."/>
            <person name="Cichocki N."/>
            <person name="Clum A."/>
            <person name="Culley D."/>
            <person name="Crous P.W."/>
            <person name="Fauchery L."/>
            <person name="Girlanda M."/>
            <person name="Hayes R.D."/>
            <person name="Keri Z."/>
            <person name="LaButti K."/>
            <person name="Lipzen A."/>
            <person name="Lombard V."/>
            <person name="Magnuson J."/>
            <person name="Maillard F."/>
            <person name="Murat C."/>
            <person name="Nolan M."/>
            <person name="Ohm R.A."/>
            <person name="Pangilinan J."/>
            <person name="Pereira M.F."/>
            <person name="Perotto S."/>
            <person name="Peter M."/>
            <person name="Pfister S."/>
            <person name="Riley R."/>
            <person name="Sitrit Y."/>
            <person name="Stielow J.B."/>
            <person name="Szollosi G."/>
            <person name="Zifcakova L."/>
            <person name="Stursova M."/>
            <person name="Spatafora J.W."/>
            <person name="Tedersoo L."/>
            <person name="Vaario L.M."/>
            <person name="Yamada A."/>
            <person name="Yan M."/>
            <person name="Wang P."/>
            <person name="Xu J."/>
            <person name="Bruns T."/>
            <person name="Baldrian P."/>
            <person name="Vilgalys R."/>
            <person name="Dunand C."/>
            <person name="Henrissat B."/>
            <person name="Grigoriev I.V."/>
            <person name="Hibbett D."/>
            <person name="Nagy L.G."/>
            <person name="Martin F.M."/>
        </authorList>
    </citation>
    <scope>NUCLEOTIDE SEQUENCE</scope>
    <source>
        <strain evidence="9">BED1</strain>
    </source>
</reference>
<dbReference type="Pfam" id="PF08600">
    <property type="entry name" value="NuBaID_C"/>
    <property type="match status" value="1"/>
</dbReference>
<evidence type="ECO:0000256" key="2">
    <source>
        <dbReference type="ARBA" id="ARBA00022723"/>
    </source>
</evidence>
<name>A0AAD4BXE3_BOLED</name>
<dbReference type="GO" id="GO:0005634">
    <property type="term" value="C:nucleus"/>
    <property type="evidence" value="ECO:0007669"/>
    <property type="project" value="UniProtKB-SubCell"/>
</dbReference>
<feature type="domain" description="NuBaID C-terminal" evidence="8">
    <location>
        <begin position="396"/>
        <end position="487"/>
    </location>
</feature>
<evidence type="ECO:0000259" key="8">
    <source>
        <dbReference type="Pfam" id="PF08600"/>
    </source>
</evidence>
<keyword evidence="5" id="KW-0539">Nucleus</keyword>
<evidence type="ECO:0000256" key="6">
    <source>
        <dbReference type="SAM" id="MobiDB-lite"/>
    </source>
</evidence>
<keyword evidence="10" id="KW-1185">Reference proteome</keyword>
<dbReference type="InterPro" id="IPR012935">
    <property type="entry name" value="NuBaID_N"/>
</dbReference>
<dbReference type="Pfam" id="PF07967">
    <property type="entry name" value="zf-C3HC"/>
    <property type="match status" value="1"/>
</dbReference>
<evidence type="ECO:0000256" key="1">
    <source>
        <dbReference type="ARBA" id="ARBA00004123"/>
    </source>
</evidence>
<feature type="domain" description="C3HC-type" evidence="7">
    <location>
        <begin position="124"/>
        <end position="239"/>
    </location>
</feature>
<evidence type="ECO:0000256" key="4">
    <source>
        <dbReference type="ARBA" id="ARBA00022833"/>
    </source>
</evidence>
<dbReference type="Proteomes" id="UP001194468">
    <property type="component" value="Unassembled WGS sequence"/>
</dbReference>
<evidence type="ECO:0000256" key="3">
    <source>
        <dbReference type="ARBA" id="ARBA00022771"/>
    </source>
</evidence>
<dbReference type="PANTHER" id="PTHR15835">
    <property type="entry name" value="NUCLEAR-INTERACTING PARTNER OF ALK"/>
    <property type="match status" value="1"/>
</dbReference>
<dbReference type="AlphaFoldDB" id="A0AAD4BXE3"/>
<evidence type="ECO:0000313" key="10">
    <source>
        <dbReference type="Proteomes" id="UP001194468"/>
    </source>
</evidence>
<reference evidence="9" key="1">
    <citation type="submission" date="2019-10" db="EMBL/GenBank/DDBJ databases">
        <authorList>
            <consortium name="DOE Joint Genome Institute"/>
            <person name="Kuo A."/>
            <person name="Miyauchi S."/>
            <person name="Kiss E."/>
            <person name="Drula E."/>
            <person name="Kohler A."/>
            <person name="Sanchez-Garcia M."/>
            <person name="Andreopoulos B."/>
            <person name="Barry K.W."/>
            <person name="Bonito G."/>
            <person name="Buee M."/>
            <person name="Carver A."/>
            <person name="Chen C."/>
            <person name="Cichocki N."/>
            <person name="Clum A."/>
            <person name="Culley D."/>
            <person name="Crous P.W."/>
            <person name="Fauchery L."/>
            <person name="Girlanda M."/>
            <person name="Hayes R."/>
            <person name="Keri Z."/>
            <person name="LaButti K."/>
            <person name="Lipzen A."/>
            <person name="Lombard V."/>
            <person name="Magnuson J."/>
            <person name="Maillard F."/>
            <person name="Morin E."/>
            <person name="Murat C."/>
            <person name="Nolan M."/>
            <person name="Ohm R."/>
            <person name="Pangilinan J."/>
            <person name="Pereira M."/>
            <person name="Perotto S."/>
            <person name="Peter M."/>
            <person name="Riley R."/>
            <person name="Sitrit Y."/>
            <person name="Stielow B."/>
            <person name="Szollosi G."/>
            <person name="Zifcakova L."/>
            <person name="Stursova M."/>
            <person name="Spatafora J.W."/>
            <person name="Tedersoo L."/>
            <person name="Vaario L.-M."/>
            <person name="Yamada A."/>
            <person name="Yan M."/>
            <person name="Wang P."/>
            <person name="Xu J."/>
            <person name="Bruns T."/>
            <person name="Baldrian P."/>
            <person name="Vilgalys R."/>
            <person name="Henrissat B."/>
            <person name="Grigoriev I.V."/>
            <person name="Hibbett D."/>
            <person name="Nagy L.G."/>
            <person name="Martin F.M."/>
        </authorList>
    </citation>
    <scope>NUCLEOTIDE SEQUENCE</scope>
    <source>
        <strain evidence="9">BED1</strain>
    </source>
</reference>
<protein>
    <submittedName>
        <fullName evidence="9">C3HC zinc finger-like-domain-containing protein</fullName>
    </submittedName>
</protein>
<keyword evidence="3" id="KW-0863">Zinc-finger</keyword>
<feature type="region of interest" description="Disordered" evidence="6">
    <location>
        <begin position="323"/>
        <end position="359"/>
    </location>
</feature>
<dbReference type="GO" id="GO:0008270">
    <property type="term" value="F:zinc ion binding"/>
    <property type="evidence" value="ECO:0007669"/>
    <property type="project" value="UniProtKB-KW"/>
</dbReference>
<keyword evidence="2" id="KW-0479">Metal-binding</keyword>
<organism evidence="9 10">
    <name type="scientific">Boletus edulis BED1</name>
    <dbReference type="NCBI Taxonomy" id="1328754"/>
    <lineage>
        <taxon>Eukaryota</taxon>
        <taxon>Fungi</taxon>
        <taxon>Dikarya</taxon>
        <taxon>Basidiomycota</taxon>
        <taxon>Agaricomycotina</taxon>
        <taxon>Agaricomycetes</taxon>
        <taxon>Agaricomycetidae</taxon>
        <taxon>Boletales</taxon>
        <taxon>Boletineae</taxon>
        <taxon>Boletaceae</taxon>
        <taxon>Boletoideae</taxon>
        <taxon>Boletus</taxon>
    </lineage>
</organism>
<accession>A0AAD4BXE3</accession>
<evidence type="ECO:0000259" key="7">
    <source>
        <dbReference type="Pfam" id="PF07967"/>
    </source>
</evidence>
<dbReference type="PANTHER" id="PTHR15835:SF6">
    <property type="entry name" value="ZINC FINGER C3HC-TYPE PROTEIN 1"/>
    <property type="match status" value="1"/>
</dbReference>
<comment type="caution">
    <text evidence="9">The sequence shown here is derived from an EMBL/GenBank/DDBJ whole genome shotgun (WGS) entry which is preliminary data.</text>
</comment>
<keyword evidence="4" id="KW-0862">Zinc</keyword>